<keyword evidence="1" id="KW-0812">Transmembrane</keyword>
<organism evidence="2 3">
    <name type="scientific">Kutzneria buriramensis</name>
    <dbReference type="NCBI Taxonomy" id="1045776"/>
    <lineage>
        <taxon>Bacteria</taxon>
        <taxon>Bacillati</taxon>
        <taxon>Actinomycetota</taxon>
        <taxon>Actinomycetes</taxon>
        <taxon>Pseudonocardiales</taxon>
        <taxon>Pseudonocardiaceae</taxon>
        <taxon>Kutzneria</taxon>
    </lineage>
</organism>
<comment type="caution">
    <text evidence="2">The sequence shown here is derived from an EMBL/GenBank/DDBJ whole genome shotgun (WGS) entry which is preliminary data.</text>
</comment>
<dbReference type="OrthoDB" id="3676177at2"/>
<dbReference type="EMBL" id="QUNO01000001">
    <property type="protein sequence ID" value="REH55173.1"/>
    <property type="molecule type" value="Genomic_DNA"/>
</dbReference>
<evidence type="ECO:0000256" key="1">
    <source>
        <dbReference type="SAM" id="Phobius"/>
    </source>
</evidence>
<feature type="transmembrane region" description="Helical" evidence="1">
    <location>
        <begin position="46"/>
        <end position="65"/>
    </location>
</feature>
<feature type="transmembrane region" description="Helical" evidence="1">
    <location>
        <begin position="21"/>
        <end position="40"/>
    </location>
</feature>
<name>A0A3E0I8V3_9PSEU</name>
<protein>
    <submittedName>
        <fullName evidence="2">Uncharacterized protein</fullName>
    </submittedName>
</protein>
<proteinExistence type="predicted"/>
<reference evidence="2 3" key="1">
    <citation type="submission" date="2018-08" db="EMBL/GenBank/DDBJ databases">
        <title>Genomic Encyclopedia of Archaeal and Bacterial Type Strains, Phase II (KMG-II): from individual species to whole genera.</title>
        <authorList>
            <person name="Goeker M."/>
        </authorList>
    </citation>
    <scope>NUCLEOTIDE SEQUENCE [LARGE SCALE GENOMIC DNA]</scope>
    <source>
        <strain evidence="2 3">DSM 45791</strain>
    </source>
</reference>
<sequence length="294" mass="32753">MLRGFIAWFESYLSRTGVVGLTKGALGILAFGGALSAVVGDSSAKAGAVVAVLAATLGLILLLVASRSEWQRRSQVRDRLLVRYLETLDQDYCGGWRLTRWIEKHVIEGNGDSTVFVTVHAVVTREVLHFYRFQMGAGWNQPVQARKGIAVQVRSLMLDGIGGARCDLTEHWRDDGKLEVWVHFPSPVHRGNEFRIFIETWWPGRSKPLVKDRVPDEFCVVVKPPLEAFEYTIVLPQDEEAFCDPIGFRADNPDFLLVAQSNGSGRQEVRLAGRDVSLAGRVGVRLDLKKKVLP</sequence>
<accession>A0A3E0I8V3</accession>
<keyword evidence="1" id="KW-1133">Transmembrane helix</keyword>
<dbReference type="Proteomes" id="UP000256269">
    <property type="component" value="Unassembled WGS sequence"/>
</dbReference>
<gene>
    <name evidence="2" type="ORF">BCF44_101189</name>
</gene>
<keyword evidence="3" id="KW-1185">Reference proteome</keyword>
<keyword evidence="1" id="KW-0472">Membrane</keyword>
<evidence type="ECO:0000313" key="3">
    <source>
        <dbReference type="Proteomes" id="UP000256269"/>
    </source>
</evidence>
<evidence type="ECO:0000313" key="2">
    <source>
        <dbReference type="EMBL" id="REH55173.1"/>
    </source>
</evidence>
<dbReference type="AlphaFoldDB" id="A0A3E0I8V3"/>
<dbReference type="RefSeq" id="WP_116172147.1">
    <property type="nucleotide sequence ID" value="NZ_CP144375.1"/>
</dbReference>